<gene>
    <name evidence="1" type="ORF">V1477_017888</name>
</gene>
<proteinExistence type="predicted"/>
<dbReference type="EMBL" id="JAYRBN010000109">
    <property type="protein sequence ID" value="KAL2726074.1"/>
    <property type="molecule type" value="Genomic_DNA"/>
</dbReference>
<dbReference type="AlphaFoldDB" id="A0ABD2AZM2"/>
<accession>A0ABD2AZM2</accession>
<comment type="caution">
    <text evidence="1">The sequence shown here is derived from an EMBL/GenBank/DDBJ whole genome shotgun (WGS) entry which is preliminary data.</text>
</comment>
<evidence type="ECO:0000313" key="1">
    <source>
        <dbReference type="EMBL" id="KAL2726074.1"/>
    </source>
</evidence>
<dbReference type="Proteomes" id="UP001607303">
    <property type="component" value="Unassembled WGS sequence"/>
</dbReference>
<name>A0ABD2AZM2_VESMC</name>
<reference evidence="1 2" key="1">
    <citation type="journal article" date="2024" name="Ann. Entomol. Soc. Am.">
        <title>Genomic analyses of the southern and eastern yellowjacket wasps (Hymenoptera: Vespidae) reveal evolutionary signatures of social life.</title>
        <authorList>
            <person name="Catto M.A."/>
            <person name="Caine P.B."/>
            <person name="Orr S.E."/>
            <person name="Hunt B.G."/>
            <person name="Goodisman M.A.D."/>
        </authorList>
    </citation>
    <scope>NUCLEOTIDE SEQUENCE [LARGE SCALE GENOMIC DNA]</scope>
    <source>
        <strain evidence="1">232</strain>
        <tissue evidence="1">Head and thorax</tissue>
    </source>
</reference>
<keyword evidence="2" id="KW-1185">Reference proteome</keyword>
<protein>
    <submittedName>
        <fullName evidence="1">Uncharacterized protein</fullName>
    </submittedName>
</protein>
<evidence type="ECO:0000313" key="2">
    <source>
        <dbReference type="Proteomes" id="UP001607303"/>
    </source>
</evidence>
<organism evidence="1 2">
    <name type="scientific">Vespula maculifrons</name>
    <name type="common">Eastern yellow jacket</name>
    <name type="synonym">Wasp</name>
    <dbReference type="NCBI Taxonomy" id="7453"/>
    <lineage>
        <taxon>Eukaryota</taxon>
        <taxon>Metazoa</taxon>
        <taxon>Ecdysozoa</taxon>
        <taxon>Arthropoda</taxon>
        <taxon>Hexapoda</taxon>
        <taxon>Insecta</taxon>
        <taxon>Pterygota</taxon>
        <taxon>Neoptera</taxon>
        <taxon>Endopterygota</taxon>
        <taxon>Hymenoptera</taxon>
        <taxon>Apocrita</taxon>
        <taxon>Aculeata</taxon>
        <taxon>Vespoidea</taxon>
        <taxon>Vespidae</taxon>
        <taxon>Vespinae</taxon>
        <taxon>Vespula</taxon>
    </lineage>
</organism>
<sequence>MARARRRLTAAIAVAFAAIVKSSATAIVRYFDNGSSIKAILKQYENDEIIDIVVLILTVEILETLHPFECIGENIALTKTTIIAKIINIIQRTEISLKI</sequence>